<dbReference type="EMBL" id="BARS01006977">
    <property type="protein sequence ID" value="GAF76482.1"/>
    <property type="molecule type" value="Genomic_DNA"/>
</dbReference>
<sequence length="76" mass="8603">MPHKVIELEDLVGWEPTQAEPGSKKKMAILSQRIAKEQPAHHPDDLAYKMPLTLRGESLDLFLEAARKIDEEAAIR</sequence>
<organism evidence="1">
    <name type="scientific">marine sediment metagenome</name>
    <dbReference type="NCBI Taxonomy" id="412755"/>
    <lineage>
        <taxon>unclassified sequences</taxon>
        <taxon>metagenomes</taxon>
        <taxon>ecological metagenomes</taxon>
    </lineage>
</organism>
<reference evidence="1" key="1">
    <citation type="journal article" date="2014" name="Front. Microbiol.">
        <title>High frequency of phylogenetically diverse reductive dehalogenase-homologous genes in deep subseafloor sedimentary metagenomes.</title>
        <authorList>
            <person name="Kawai M."/>
            <person name="Futagami T."/>
            <person name="Toyoda A."/>
            <person name="Takaki Y."/>
            <person name="Nishi S."/>
            <person name="Hori S."/>
            <person name="Arai W."/>
            <person name="Tsubouchi T."/>
            <person name="Morono Y."/>
            <person name="Uchiyama I."/>
            <person name="Ito T."/>
            <person name="Fujiyama A."/>
            <person name="Inagaki F."/>
            <person name="Takami H."/>
        </authorList>
    </citation>
    <scope>NUCLEOTIDE SEQUENCE</scope>
    <source>
        <strain evidence="1">Expedition CK06-06</strain>
    </source>
</reference>
<protein>
    <submittedName>
        <fullName evidence="1">Uncharacterized protein</fullName>
    </submittedName>
</protein>
<gene>
    <name evidence="1" type="ORF">S01H1_13516</name>
</gene>
<name>X0SKV9_9ZZZZ</name>
<evidence type="ECO:0000313" key="1">
    <source>
        <dbReference type="EMBL" id="GAF76482.1"/>
    </source>
</evidence>
<dbReference type="AlphaFoldDB" id="X0SKV9"/>
<accession>X0SKV9</accession>
<proteinExistence type="predicted"/>
<comment type="caution">
    <text evidence="1">The sequence shown here is derived from an EMBL/GenBank/DDBJ whole genome shotgun (WGS) entry which is preliminary data.</text>
</comment>